<evidence type="ECO:0000313" key="2">
    <source>
        <dbReference type="Proteomes" id="UP001380953"/>
    </source>
</evidence>
<reference evidence="1" key="1">
    <citation type="submission" date="2024-03" db="EMBL/GenBank/DDBJ databases">
        <title>Whole genome sequecning of epiphytes from Marcgravia umbellata leaves.</title>
        <authorList>
            <person name="Kumar G."/>
            <person name="Savka M.A."/>
        </authorList>
    </citation>
    <scope>NUCLEOTIDE SEQUENCE</scope>
    <source>
        <strain evidence="1">RIT_BL5</strain>
    </source>
</reference>
<name>A0ACC6PGE5_9BACL</name>
<accession>A0ACC6PGE5</accession>
<dbReference type="EMBL" id="JBBKAR010000046">
    <property type="protein sequence ID" value="MEJ8305952.1"/>
    <property type="molecule type" value="Genomic_DNA"/>
</dbReference>
<gene>
    <name evidence="1" type="ORF">WKI47_18740</name>
</gene>
<organism evidence="1 2">
    <name type="scientific">Saccharibacillus sacchari</name>
    <dbReference type="NCBI Taxonomy" id="456493"/>
    <lineage>
        <taxon>Bacteria</taxon>
        <taxon>Bacillati</taxon>
        <taxon>Bacillota</taxon>
        <taxon>Bacilli</taxon>
        <taxon>Bacillales</taxon>
        <taxon>Paenibacillaceae</taxon>
        <taxon>Saccharibacillus</taxon>
    </lineage>
</organism>
<protein>
    <submittedName>
        <fullName evidence="1">Uncharacterized protein</fullName>
    </submittedName>
</protein>
<evidence type="ECO:0000313" key="1">
    <source>
        <dbReference type="EMBL" id="MEJ8305952.1"/>
    </source>
</evidence>
<sequence length="758" mass="90899">MEFKHSSIFDLFLKVILPIGLIVILVSIQQKFSWIDLGKEENRLSLVIALLTLYGILYAFIQFTISYAQQNSQDQYWGRSIAKGPFIKSLNLQVFKSEFFSFLLGYVSIFVLLQGSLSSFEFLDFLPDRFLESFWEVSFLIVFSLCVYVFIKGLQGLQMMLIMPLEKRPKLYNDIETQVTARYIKLFKDCLRDGDQNYFVEVLFQDIEKIEAKEKHVMLTHIMEGILGSNIFYKKPARKILWFEDNGYAKEMRKTASFVLRLERTFFERIEKCSFSIEFKDLVGLYIKSHKIVDNLLELQLQRDKNLNYFAELKETYQDHRRNVSSNNFTYFVIPSAVINQIKVIEEIEYLHEQMKKTKGYKIFLKLCGVEDSKLNEQENEFLEAYKEYWCSILQAYQPYVDELTSQRYNFLFSRWDDDPYSRNAEKDKENEEYRFLKEETYWFAIDLAPSSANKKYISFLMNKLGYAYKVSMIFNHMLYTESNWGWKKEVLYFYKMIQSHTYNGLLRNDEKMILFVHEKIQNKRSNIGHRIDLNLVQWIFDHIAIEKLKPTILKDLADDSRRKYMSYPLLLKFKFVFLQSRSYFFDFYKEVEHYTFEQSDYVEDWRISTLCELIETPDLLKEGFFKQHIYQLCKRDSFNFSLIDLNRSFEVFYINPHLNVSVENFEDIIHTFAGDGIIEFLILNLHKENYFYLMHGQNRLDFREKIERIIDRKGLSVRDYVQEITNRAREISDVRVMSPRITFIIEKKLETILYGHV</sequence>
<proteinExistence type="predicted"/>
<dbReference type="Proteomes" id="UP001380953">
    <property type="component" value="Unassembled WGS sequence"/>
</dbReference>
<comment type="caution">
    <text evidence="1">The sequence shown here is derived from an EMBL/GenBank/DDBJ whole genome shotgun (WGS) entry which is preliminary data.</text>
</comment>
<keyword evidence="2" id="KW-1185">Reference proteome</keyword>